<accession>A0A645G573</accession>
<evidence type="ECO:0000256" key="1">
    <source>
        <dbReference type="SAM" id="MobiDB-lite"/>
    </source>
</evidence>
<sequence length="55" mass="6489">MVNLYLLLRNRCRNLRPQGGNREKSIGHDQRYRNQGDRAPEDFSHKTLSFLSTKT</sequence>
<reference evidence="2" key="1">
    <citation type="submission" date="2019-08" db="EMBL/GenBank/DDBJ databases">
        <authorList>
            <person name="Kucharzyk K."/>
            <person name="Murdoch R.W."/>
            <person name="Higgins S."/>
            <person name="Loffler F."/>
        </authorList>
    </citation>
    <scope>NUCLEOTIDE SEQUENCE</scope>
</reference>
<feature type="compositionally biased region" description="Polar residues" evidence="1">
    <location>
        <begin position="46"/>
        <end position="55"/>
    </location>
</feature>
<gene>
    <name evidence="2" type="ORF">SDC9_168655</name>
</gene>
<organism evidence="2">
    <name type="scientific">bioreactor metagenome</name>
    <dbReference type="NCBI Taxonomy" id="1076179"/>
    <lineage>
        <taxon>unclassified sequences</taxon>
        <taxon>metagenomes</taxon>
        <taxon>ecological metagenomes</taxon>
    </lineage>
</organism>
<protein>
    <submittedName>
        <fullName evidence="2">Uncharacterized protein</fullName>
    </submittedName>
</protein>
<dbReference type="EMBL" id="VSSQ01069232">
    <property type="protein sequence ID" value="MPN21276.1"/>
    <property type="molecule type" value="Genomic_DNA"/>
</dbReference>
<feature type="compositionally biased region" description="Basic and acidic residues" evidence="1">
    <location>
        <begin position="21"/>
        <end position="45"/>
    </location>
</feature>
<feature type="region of interest" description="Disordered" evidence="1">
    <location>
        <begin position="16"/>
        <end position="55"/>
    </location>
</feature>
<dbReference type="AlphaFoldDB" id="A0A645G573"/>
<evidence type="ECO:0000313" key="2">
    <source>
        <dbReference type="EMBL" id="MPN21276.1"/>
    </source>
</evidence>
<proteinExistence type="predicted"/>
<name>A0A645G573_9ZZZZ</name>
<comment type="caution">
    <text evidence="2">The sequence shown here is derived from an EMBL/GenBank/DDBJ whole genome shotgun (WGS) entry which is preliminary data.</text>
</comment>